<proteinExistence type="predicted"/>
<evidence type="ECO:0000313" key="1">
    <source>
        <dbReference type="EMBL" id="GFY44481.1"/>
    </source>
</evidence>
<keyword evidence="2" id="KW-1185">Reference proteome</keyword>
<dbReference type="Proteomes" id="UP000886998">
    <property type="component" value="Unassembled WGS sequence"/>
</dbReference>
<accession>A0A8X6X1Z9</accession>
<gene>
    <name evidence="1" type="ORF">TNIN_188051</name>
</gene>
<dbReference type="EMBL" id="BMAV01004261">
    <property type="protein sequence ID" value="GFY44481.1"/>
    <property type="molecule type" value="Genomic_DNA"/>
</dbReference>
<comment type="caution">
    <text evidence="1">The sequence shown here is derived from an EMBL/GenBank/DDBJ whole genome shotgun (WGS) entry which is preliminary data.</text>
</comment>
<dbReference type="AlphaFoldDB" id="A0A8X6X1Z9"/>
<evidence type="ECO:0000313" key="2">
    <source>
        <dbReference type="Proteomes" id="UP000886998"/>
    </source>
</evidence>
<name>A0A8X6X1Z9_9ARAC</name>
<organism evidence="1 2">
    <name type="scientific">Trichonephila inaurata madagascariensis</name>
    <dbReference type="NCBI Taxonomy" id="2747483"/>
    <lineage>
        <taxon>Eukaryota</taxon>
        <taxon>Metazoa</taxon>
        <taxon>Ecdysozoa</taxon>
        <taxon>Arthropoda</taxon>
        <taxon>Chelicerata</taxon>
        <taxon>Arachnida</taxon>
        <taxon>Araneae</taxon>
        <taxon>Araneomorphae</taxon>
        <taxon>Entelegynae</taxon>
        <taxon>Araneoidea</taxon>
        <taxon>Nephilidae</taxon>
        <taxon>Trichonephila</taxon>
        <taxon>Trichonephila inaurata</taxon>
    </lineage>
</organism>
<reference evidence="1" key="1">
    <citation type="submission" date="2020-08" db="EMBL/GenBank/DDBJ databases">
        <title>Multicomponent nature underlies the extraordinary mechanical properties of spider dragline silk.</title>
        <authorList>
            <person name="Kono N."/>
            <person name="Nakamura H."/>
            <person name="Mori M."/>
            <person name="Yoshida Y."/>
            <person name="Ohtoshi R."/>
            <person name="Malay A.D."/>
            <person name="Moran D.A.P."/>
            <person name="Tomita M."/>
            <person name="Numata K."/>
            <person name="Arakawa K."/>
        </authorList>
    </citation>
    <scope>NUCLEOTIDE SEQUENCE</scope>
</reference>
<sequence>MNLLFNSVLFLNMDISKMKYSKFCEECIVSILDVTKLTYRSTSQEFTTGILAVIKCNISYLFLNKKWIRKKLLWIK</sequence>
<protein>
    <submittedName>
        <fullName evidence="1">Uncharacterized protein</fullName>
    </submittedName>
</protein>